<evidence type="ECO:0000256" key="2">
    <source>
        <dbReference type="ARBA" id="ARBA00022898"/>
    </source>
</evidence>
<evidence type="ECO:0000313" key="6">
    <source>
        <dbReference type="Proteomes" id="UP000241848"/>
    </source>
</evidence>
<comment type="cofactor">
    <cofactor evidence="1 3">
        <name>pyridoxal 5'-phosphate</name>
        <dbReference type="ChEBI" id="CHEBI:597326"/>
    </cofactor>
</comment>
<dbReference type="PROSITE" id="PS00105">
    <property type="entry name" value="AA_TRANSFER_CLASS_1"/>
    <property type="match status" value="1"/>
</dbReference>
<dbReference type="AlphaFoldDB" id="A0A2T2WH14"/>
<evidence type="ECO:0000313" key="5">
    <source>
        <dbReference type="EMBL" id="PSR21519.1"/>
    </source>
</evidence>
<dbReference type="SUPFAM" id="SSF53383">
    <property type="entry name" value="PLP-dependent transferases"/>
    <property type="match status" value="1"/>
</dbReference>
<accession>A0A2T2WH14</accession>
<reference evidence="5 6" key="1">
    <citation type="journal article" date="2014" name="BMC Genomics">
        <title>Comparison of environmental and isolate Sulfobacillus genomes reveals diverse carbon, sulfur, nitrogen, and hydrogen metabolisms.</title>
        <authorList>
            <person name="Justice N.B."/>
            <person name="Norman A."/>
            <person name="Brown C.T."/>
            <person name="Singh A."/>
            <person name="Thomas B.C."/>
            <person name="Banfield J.F."/>
        </authorList>
    </citation>
    <scope>NUCLEOTIDE SEQUENCE [LARGE SCALE GENOMIC DNA]</scope>
    <source>
        <strain evidence="5">AMDSBA3</strain>
    </source>
</reference>
<proteinExistence type="inferred from homology"/>
<organism evidence="5 6">
    <name type="scientific">Sulfobacillus acidophilus</name>
    <dbReference type="NCBI Taxonomy" id="53633"/>
    <lineage>
        <taxon>Bacteria</taxon>
        <taxon>Bacillati</taxon>
        <taxon>Bacillota</taxon>
        <taxon>Clostridia</taxon>
        <taxon>Eubacteriales</taxon>
        <taxon>Clostridiales Family XVII. Incertae Sedis</taxon>
        <taxon>Sulfobacillus</taxon>
    </lineage>
</organism>
<dbReference type="GO" id="GO:0008483">
    <property type="term" value="F:transaminase activity"/>
    <property type="evidence" value="ECO:0007669"/>
    <property type="project" value="UniProtKB-KW"/>
</dbReference>
<keyword evidence="3" id="KW-0032">Aminotransferase</keyword>
<evidence type="ECO:0000256" key="1">
    <source>
        <dbReference type="ARBA" id="ARBA00001933"/>
    </source>
</evidence>
<gene>
    <name evidence="5" type="ORF">C7B45_10385</name>
</gene>
<dbReference type="PANTHER" id="PTHR42885">
    <property type="entry name" value="HISTIDINOL-PHOSPHATE AMINOTRANSFERASE-RELATED"/>
    <property type="match status" value="1"/>
</dbReference>
<comment type="similarity">
    <text evidence="3">Belongs to the class-I pyridoxal-phosphate-dependent aminotransferase family.</text>
</comment>
<sequence length="369" mass="41603">MDVSVADHGGQIHQAARALGLPVSQILDFSANINPLGPPPSVRRALVQALDDIRFYPDSTQAEVKQVIADLHQVRTPQVLVSNGATEAIDLALRKWNPTRVWVLEPAFSEYRAAAFRHRLRVVSMRLASDFSVPWDRLIARAQPGDCVIWNNPHNPTGRHVRRGEFMAPVQALAKRGVAVLIDESFMDFVRNAQECTAIAEAFEPASHVAVVRSLTKFLAIPGLRLGYAIADCSWVQDIERVRDRWSVSHLAQVAGAAGLKDLAFRDDTFDWLYQEQLRLKELWGPNPLYRRYPTSVNFFLMRWADAELANVLLQALFDRGILVRSCADFLGLGPSYWRIAIRRPVDNDALQDAVQECLREGHGRWLRV</sequence>
<keyword evidence="3" id="KW-0808">Transferase</keyword>
<dbReference type="InterPro" id="IPR015422">
    <property type="entry name" value="PyrdxlP-dep_Trfase_small"/>
</dbReference>
<dbReference type="CDD" id="cd00609">
    <property type="entry name" value="AAT_like"/>
    <property type="match status" value="1"/>
</dbReference>
<dbReference type="EMBL" id="PXYV01000032">
    <property type="protein sequence ID" value="PSR21519.1"/>
    <property type="molecule type" value="Genomic_DNA"/>
</dbReference>
<keyword evidence="2" id="KW-0663">Pyridoxal phosphate</keyword>
<dbReference type="InterPro" id="IPR004839">
    <property type="entry name" value="Aminotransferase_I/II_large"/>
</dbReference>
<dbReference type="Pfam" id="PF00155">
    <property type="entry name" value="Aminotran_1_2"/>
    <property type="match status" value="1"/>
</dbReference>
<dbReference type="PANTHER" id="PTHR42885:SF1">
    <property type="entry name" value="THREONINE-PHOSPHATE DECARBOXYLASE"/>
    <property type="match status" value="1"/>
</dbReference>
<dbReference type="InterPro" id="IPR015421">
    <property type="entry name" value="PyrdxlP-dep_Trfase_major"/>
</dbReference>
<dbReference type="Gene3D" id="3.90.1150.10">
    <property type="entry name" value="Aspartate Aminotransferase, domain 1"/>
    <property type="match status" value="1"/>
</dbReference>
<dbReference type="InterPro" id="IPR004838">
    <property type="entry name" value="NHTrfase_class1_PyrdxlP-BS"/>
</dbReference>
<evidence type="ECO:0000256" key="3">
    <source>
        <dbReference type="RuleBase" id="RU000481"/>
    </source>
</evidence>
<protein>
    <recommendedName>
        <fullName evidence="3">Aminotransferase</fullName>
        <ecNumber evidence="3">2.6.1.-</ecNumber>
    </recommendedName>
</protein>
<feature type="domain" description="Aminotransferase class I/classII large" evidence="4">
    <location>
        <begin position="25"/>
        <end position="342"/>
    </location>
</feature>
<dbReference type="EC" id="2.6.1.-" evidence="3"/>
<dbReference type="InterPro" id="IPR015424">
    <property type="entry name" value="PyrdxlP-dep_Trfase"/>
</dbReference>
<name>A0A2T2WH14_9FIRM</name>
<comment type="caution">
    <text evidence="5">The sequence shown here is derived from an EMBL/GenBank/DDBJ whole genome shotgun (WGS) entry which is preliminary data.</text>
</comment>
<dbReference type="Proteomes" id="UP000241848">
    <property type="component" value="Unassembled WGS sequence"/>
</dbReference>
<dbReference type="Gene3D" id="3.40.640.10">
    <property type="entry name" value="Type I PLP-dependent aspartate aminotransferase-like (Major domain)"/>
    <property type="match status" value="1"/>
</dbReference>
<dbReference type="GO" id="GO:0030170">
    <property type="term" value="F:pyridoxal phosphate binding"/>
    <property type="evidence" value="ECO:0007669"/>
    <property type="project" value="InterPro"/>
</dbReference>
<evidence type="ECO:0000259" key="4">
    <source>
        <dbReference type="Pfam" id="PF00155"/>
    </source>
</evidence>